<keyword evidence="6" id="KW-1185">Reference proteome</keyword>
<dbReference type="NCBIfam" id="TIGR01730">
    <property type="entry name" value="RND_mfp"/>
    <property type="match status" value="1"/>
</dbReference>
<dbReference type="InterPro" id="IPR058627">
    <property type="entry name" value="MdtA-like_C"/>
</dbReference>
<dbReference type="Gene3D" id="1.10.287.470">
    <property type="entry name" value="Helix hairpin bin"/>
    <property type="match status" value="1"/>
</dbReference>
<evidence type="ECO:0000256" key="2">
    <source>
        <dbReference type="SAM" id="Coils"/>
    </source>
</evidence>
<organism evidence="5 6">
    <name type="scientific">Pseudoxanthomonas sacheonensis</name>
    <dbReference type="NCBI Taxonomy" id="443615"/>
    <lineage>
        <taxon>Bacteria</taxon>
        <taxon>Pseudomonadati</taxon>
        <taxon>Pseudomonadota</taxon>
        <taxon>Gammaproteobacteria</taxon>
        <taxon>Lysobacterales</taxon>
        <taxon>Lysobacteraceae</taxon>
        <taxon>Pseudoxanthomonas</taxon>
    </lineage>
</organism>
<name>A0ABU1RQS7_9GAMM</name>
<dbReference type="PANTHER" id="PTHR30469">
    <property type="entry name" value="MULTIDRUG RESISTANCE PROTEIN MDTA"/>
    <property type="match status" value="1"/>
</dbReference>
<dbReference type="Gene3D" id="2.40.50.100">
    <property type="match status" value="1"/>
</dbReference>
<dbReference type="SUPFAM" id="SSF111369">
    <property type="entry name" value="HlyD-like secretion proteins"/>
    <property type="match status" value="1"/>
</dbReference>
<evidence type="ECO:0000259" key="4">
    <source>
        <dbReference type="Pfam" id="PF25967"/>
    </source>
</evidence>
<proteinExistence type="inferred from homology"/>
<protein>
    <submittedName>
        <fullName evidence="5">RND family efflux transporter MFP subunit</fullName>
    </submittedName>
</protein>
<dbReference type="Proteomes" id="UP001254759">
    <property type="component" value="Unassembled WGS sequence"/>
</dbReference>
<evidence type="ECO:0000313" key="5">
    <source>
        <dbReference type="EMBL" id="MDR6841128.1"/>
    </source>
</evidence>
<dbReference type="Gene3D" id="2.40.30.170">
    <property type="match status" value="1"/>
</dbReference>
<keyword evidence="2" id="KW-0175">Coiled coil</keyword>
<accession>A0ABU1RQS7</accession>
<gene>
    <name evidence="5" type="ORF">J2W94_001392</name>
</gene>
<evidence type="ECO:0000256" key="1">
    <source>
        <dbReference type="ARBA" id="ARBA00009477"/>
    </source>
</evidence>
<dbReference type="PANTHER" id="PTHR30469:SF15">
    <property type="entry name" value="HLYD FAMILY OF SECRETION PROTEINS"/>
    <property type="match status" value="1"/>
</dbReference>
<dbReference type="Gene3D" id="2.40.420.20">
    <property type="match status" value="1"/>
</dbReference>
<comment type="similarity">
    <text evidence="1">Belongs to the membrane fusion protein (MFP) (TC 8.A.1) family.</text>
</comment>
<dbReference type="InterPro" id="IPR006143">
    <property type="entry name" value="RND_pump_MFP"/>
</dbReference>
<comment type="caution">
    <text evidence="5">The sequence shown here is derived from an EMBL/GenBank/DDBJ whole genome shotgun (WGS) entry which is preliminary data.</text>
</comment>
<keyword evidence="3" id="KW-0812">Transmembrane</keyword>
<sequence>MDRKQRRIAFIGAVILVVGVLIALYSGGETDTAQGEVAATPVLAVVMARAQFATLPRRIPATGNIAPWQEASVGTEAEGLQLTEVRVNVGDRVRRGQVLAVFKPEMVAADLAEAEASVAQAQAQLMEAEANAERARRLDASGAMSAQQINAYLVAARTARARLDAAKAVAQRNRLRLAQARVLAPSDGIIIARTATVGAVMPGGQELFRLIKEGRLEWRATVAMSELSQLAPGQVAEISVHGQPPLQGRLRIVGPSIDTQTHNGLVYVDLPINSQVRAGAFARGFFEVGEGQALTVPQQAVLLRDGFSYVMRLDPQAKILMTKVSVGRRVGDRVEITGGLEPSEPIVASGLSFLSEGDTVKVVSAPAASAPASATTLAGGAP</sequence>
<reference evidence="5 6" key="1">
    <citation type="submission" date="2023-07" db="EMBL/GenBank/DDBJ databases">
        <title>Sorghum-associated microbial communities from plants grown in Nebraska, USA.</title>
        <authorList>
            <person name="Schachtman D."/>
        </authorList>
    </citation>
    <scope>NUCLEOTIDE SEQUENCE [LARGE SCALE GENOMIC DNA]</scope>
    <source>
        <strain evidence="5 6">BE107</strain>
    </source>
</reference>
<feature type="transmembrane region" description="Helical" evidence="3">
    <location>
        <begin position="7"/>
        <end position="25"/>
    </location>
</feature>
<keyword evidence="3" id="KW-0472">Membrane</keyword>
<feature type="coiled-coil region" evidence="2">
    <location>
        <begin position="109"/>
        <end position="138"/>
    </location>
</feature>
<dbReference type="Pfam" id="PF25967">
    <property type="entry name" value="RND-MFP_C"/>
    <property type="match status" value="1"/>
</dbReference>
<evidence type="ECO:0000256" key="3">
    <source>
        <dbReference type="SAM" id="Phobius"/>
    </source>
</evidence>
<keyword evidence="3" id="KW-1133">Transmembrane helix</keyword>
<feature type="domain" description="Multidrug resistance protein MdtA-like C-terminal permuted SH3" evidence="4">
    <location>
        <begin position="292"/>
        <end position="351"/>
    </location>
</feature>
<dbReference type="EMBL" id="JAVDTT010000001">
    <property type="protein sequence ID" value="MDR6841128.1"/>
    <property type="molecule type" value="Genomic_DNA"/>
</dbReference>
<evidence type="ECO:0000313" key="6">
    <source>
        <dbReference type="Proteomes" id="UP001254759"/>
    </source>
</evidence>
<dbReference type="RefSeq" id="WP_310091464.1">
    <property type="nucleotide sequence ID" value="NZ_JAVDTT010000001.1"/>
</dbReference>